<organism evidence="1 2">
    <name type="scientific">Tectimicrobiota bacterium</name>
    <dbReference type="NCBI Taxonomy" id="2528274"/>
    <lineage>
        <taxon>Bacteria</taxon>
        <taxon>Pseudomonadati</taxon>
        <taxon>Nitrospinota/Tectimicrobiota group</taxon>
        <taxon>Candidatus Tectimicrobiota</taxon>
    </lineage>
</organism>
<protein>
    <submittedName>
        <fullName evidence="1">Uncharacterized protein</fullName>
    </submittedName>
</protein>
<evidence type="ECO:0000313" key="2">
    <source>
        <dbReference type="Proteomes" id="UP000752292"/>
    </source>
</evidence>
<dbReference type="EMBL" id="JACQRX010000041">
    <property type="protein sequence ID" value="MBI4250995.1"/>
    <property type="molecule type" value="Genomic_DNA"/>
</dbReference>
<proteinExistence type="predicted"/>
<accession>A0A932ZT33</accession>
<dbReference type="Proteomes" id="UP000752292">
    <property type="component" value="Unassembled WGS sequence"/>
</dbReference>
<gene>
    <name evidence="1" type="ORF">HY618_00915</name>
</gene>
<dbReference type="AlphaFoldDB" id="A0A932ZT33"/>
<comment type="caution">
    <text evidence="1">The sequence shown here is derived from an EMBL/GenBank/DDBJ whole genome shotgun (WGS) entry which is preliminary data.</text>
</comment>
<reference evidence="1" key="1">
    <citation type="submission" date="2020-07" db="EMBL/GenBank/DDBJ databases">
        <title>Huge and variable diversity of episymbiotic CPR bacteria and DPANN archaea in groundwater ecosystems.</title>
        <authorList>
            <person name="He C.Y."/>
            <person name="Keren R."/>
            <person name="Whittaker M."/>
            <person name="Farag I.F."/>
            <person name="Doudna J."/>
            <person name="Cate J.H.D."/>
            <person name="Banfield J.F."/>
        </authorList>
    </citation>
    <scope>NUCLEOTIDE SEQUENCE</scope>
    <source>
        <strain evidence="1">NC_groundwater_1370_Ag_S-0.2um_69_93</strain>
    </source>
</reference>
<sequence length="101" mass="10412">MDRRVEVITLSASSAKTGSGDSGPVSVERFTEALLFIDVTAVAGAGATLDFDVEAGPADGELGFIHTEPAQITGAGKVLVKLSNIGPWLRLKWTLGGTNPS</sequence>
<evidence type="ECO:0000313" key="1">
    <source>
        <dbReference type="EMBL" id="MBI4250995.1"/>
    </source>
</evidence>
<feature type="non-terminal residue" evidence="1">
    <location>
        <position position="101"/>
    </location>
</feature>
<name>A0A932ZT33_UNCTE</name>